<sequence length="114" mass="13231">MNNLDRLKMEIKGINFADDELSIFLEEVGLEPAETYLPTQNRRQICEAALHVLESIANQPHLMRAYKLDDMTVSEFAEHLQSRIDQLRAMLRTATASMQEYYNRMFMLFGGSDK</sequence>
<gene>
    <name evidence="2" type="ORF">BLM47_01945</name>
</gene>
<accession>A0A2A6E470</accession>
<keyword evidence="1" id="KW-0175">Coiled coil</keyword>
<comment type="caution">
    <text evidence="2">The sequence shown here is derived from an EMBL/GenBank/DDBJ whole genome shotgun (WGS) entry which is preliminary data.</text>
</comment>
<evidence type="ECO:0000313" key="3">
    <source>
        <dbReference type="Proteomes" id="UP000243688"/>
    </source>
</evidence>
<proteinExistence type="predicted"/>
<name>A0A2A6E470_9BACL</name>
<protein>
    <submittedName>
        <fullName evidence="2">Uncharacterized protein</fullName>
    </submittedName>
</protein>
<evidence type="ECO:0000313" key="2">
    <source>
        <dbReference type="EMBL" id="PDO11557.1"/>
    </source>
</evidence>
<reference evidence="2 3" key="1">
    <citation type="submission" date="2016-12" db="EMBL/GenBank/DDBJ databases">
        <title>Candidatus Reconcilibacillus cellulovorans genome.</title>
        <authorList>
            <person name="Kolinko S."/>
            <person name="Wu Y.-W."/>
            <person name="Tachea F."/>
            <person name="Denzel E."/>
            <person name="Hiras J."/>
            <person name="Baecker N."/>
            <person name="Chan L.J."/>
            <person name="Eichorst S.A."/>
            <person name="Frey D."/>
            <person name="Adams P.D."/>
            <person name="Pray T."/>
            <person name="Tanjore D."/>
            <person name="Petzold C.J."/>
            <person name="Gladden J.M."/>
            <person name="Simmons B.A."/>
            <person name="Singer S.W."/>
        </authorList>
    </citation>
    <scope>NUCLEOTIDE SEQUENCE [LARGE SCALE GENOMIC DNA]</scope>
    <source>
        <strain evidence="2">JTherm</strain>
    </source>
</reference>
<dbReference type="Proteomes" id="UP000243688">
    <property type="component" value="Unassembled WGS sequence"/>
</dbReference>
<organism evidence="2 3">
    <name type="scientific">Candidatus Reconcilbacillus cellulovorans</name>
    <dbReference type="NCBI Taxonomy" id="1906605"/>
    <lineage>
        <taxon>Bacteria</taxon>
        <taxon>Bacillati</taxon>
        <taxon>Bacillota</taxon>
        <taxon>Bacilli</taxon>
        <taxon>Bacillales</taxon>
        <taxon>Paenibacillaceae</taxon>
        <taxon>Candidatus Reconcilbacillus</taxon>
    </lineage>
</organism>
<feature type="coiled-coil region" evidence="1">
    <location>
        <begin position="77"/>
        <end position="104"/>
    </location>
</feature>
<dbReference type="EMBL" id="MOXJ01000002">
    <property type="protein sequence ID" value="PDO11557.1"/>
    <property type="molecule type" value="Genomic_DNA"/>
</dbReference>
<dbReference type="AlphaFoldDB" id="A0A2A6E470"/>
<evidence type="ECO:0000256" key="1">
    <source>
        <dbReference type="SAM" id="Coils"/>
    </source>
</evidence>